<organism evidence="1 2">
    <name type="scientific">Cuscuta campestris</name>
    <dbReference type="NCBI Taxonomy" id="132261"/>
    <lineage>
        <taxon>Eukaryota</taxon>
        <taxon>Viridiplantae</taxon>
        <taxon>Streptophyta</taxon>
        <taxon>Embryophyta</taxon>
        <taxon>Tracheophyta</taxon>
        <taxon>Spermatophyta</taxon>
        <taxon>Magnoliopsida</taxon>
        <taxon>eudicotyledons</taxon>
        <taxon>Gunneridae</taxon>
        <taxon>Pentapetalae</taxon>
        <taxon>asterids</taxon>
        <taxon>lamiids</taxon>
        <taxon>Solanales</taxon>
        <taxon>Convolvulaceae</taxon>
        <taxon>Cuscuteae</taxon>
        <taxon>Cuscuta</taxon>
        <taxon>Cuscuta subgen. Grammica</taxon>
        <taxon>Cuscuta sect. Cleistogrammica</taxon>
    </lineage>
</organism>
<proteinExistence type="predicted"/>
<dbReference type="InterPro" id="IPR012340">
    <property type="entry name" value="NA-bd_OB-fold"/>
</dbReference>
<dbReference type="PANTHER" id="PTHR47165">
    <property type="entry name" value="OS03G0429900 PROTEIN"/>
    <property type="match status" value="1"/>
</dbReference>
<evidence type="ECO:0000313" key="1">
    <source>
        <dbReference type="EMBL" id="VFQ74650.1"/>
    </source>
</evidence>
<dbReference type="SUPFAM" id="SSF50249">
    <property type="entry name" value="Nucleic acid-binding proteins"/>
    <property type="match status" value="2"/>
</dbReference>
<sequence>MIQINSESTVKPARGQLPNIAMHRFDLLDFDKVPMRKGLDYILTDVVGQVCSEGDVINKNVYDHTVKSLMLELQDLRGAKMRITLWGKSVDDYTTQKAPLLGSVIVGVFTSNLVKEYMKATTLSSTTATKVFLDVSIDEVAALKNKYSDQFQMKPLLVHKPVVDRDTVLSGLKTIAEILNIASGDFKTGAQYYCHAIIEDISNKNGWYYNSCGECKGIVKPSGTKFWCKKKQD</sequence>
<dbReference type="OrthoDB" id="1931061at2759"/>
<dbReference type="Proteomes" id="UP000595140">
    <property type="component" value="Unassembled WGS sequence"/>
</dbReference>
<keyword evidence="2" id="KW-1185">Reference proteome</keyword>
<dbReference type="PANTHER" id="PTHR47165:SF3">
    <property type="entry name" value="RETROTRANSPOSON-LIKE PROTEIN"/>
    <property type="match status" value="1"/>
</dbReference>
<accession>A0A484LE38</accession>
<evidence type="ECO:0000313" key="2">
    <source>
        <dbReference type="Proteomes" id="UP000595140"/>
    </source>
</evidence>
<protein>
    <recommendedName>
        <fullName evidence="3">Replication protein A OB domain-containing protein</fullName>
    </recommendedName>
</protein>
<evidence type="ECO:0008006" key="3">
    <source>
        <dbReference type="Google" id="ProtNLM"/>
    </source>
</evidence>
<name>A0A484LE38_9ASTE</name>
<reference evidence="1 2" key="1">
    <citation type="submission" date="2018-04" db="EMBL/GenBank/DDBJ databases">
        <authorList>
            <person name="Vogel A."/>
        </authorList>
    </citation>
    <scope>NUCLEOTIDE SEQUENCE [LARGE SCALE GENOMIC DNA]</scope>
</reference>
<dbReference type="AlphaFoldDB" id="A0A484LE38"/>
<dbReference type="EMBL" id="OOIL02001340">
    <property type="protein sequence ID" value="VFQ74650.1"/>
    <property type="molecule type" value="Genomic_DNA"/>
</dbReference>
<dbReference type="Gene3D" id="2.40.50.140">
    <property type="entry name" value="Nucleic acid-binding proteins"/>
    <property type="match status" value="2"/>
</dbReference>
<gene>
    <name evidence="1" type="ORF">CCAM_LOCUS16426</name>
</gene>